<dbReference type="Proteomes" id="UP001589789">
    <property type="component" value="Unassembled WGS sequence"/>
</dbReference>
<name>A0ABV6IT31_9PROT</name>
<dbReference type="EMBL" id="JBHLVZ010000038">
    <property type="protein sequence ID" value="MFC0386778.1"/>
    <property type="molecule type" value="Genomic_DNA"/>
</dbReference>
<sequence>MSDDDAVDPEAPTSHPYRLRLFVAGSSVRSRQAIENLRRICADHLDAQVDLEVVDIYQQPELAGRYQVIAAPTLVKLLPLPVRRIIGDLSETERVLRGLDLTPLRPSIDDAN</sequence>
<dbReference type="Pfam" id="PF07689">
    <property type="entry name" value="KaiB"/>
    <property type="match status" value="1"/>
</dbReference>
<dbReference type="InterPro" id="IPR039022">
    <property type="entry name" value="KaiB-like"/>
</dbReference>
<keyword evidence="3" id="KW-1185">Reference proteome</keyword>
<dbReference type="SUPFAM" id="SSF52833">
    <property type="entry name" value="Thioredoxin-like"/>
    <property type="match status" value="1"/>
</dbReference>
<feature type="domain" description="KaiB" evidence="1">
    <location>
        <begin position="20"/>
        <end position="101"/>
    </location>
</feature>
<evidence type="ECO:0000313" key="3">
    <source>
        <dbReference type="Proteomes" id="UP001589789"/>
    </source>
</evidence>
<proteinExistence type="predicted"/>
<dbReference type="CDD" id="cd02978">
    <property type="entry name" value="KaiB_like"/>
    <property type="match status" value="1"/>
</dbReference>
<dbReference type="RefSeq" id="WP_377051580.1">
    <property type="nucleotide sequence ID" value="NZ_JBHLVZ010000038.1"/>
</dbReference>
<protein>
    <submittedName>
        <fullName evidence="2">Circadian clock KaiB family protein</fullName>
    </submittedName>
</protein>
<dbReference type="InterPro" id="IPR036249">
    <property type="entry name" value="Thioredoxin-like_sf"/>
</dbReference>
<dbReference type="PANTHER" id="PTHR41709:SF2">
    <property type="entry name" value="CIRCADIAN CLOCK PROTEIN KAIB2"/>
    <property type="match status" value="1"/>
</dbReference>
<accession>A0ABV6IT31</accession>
<comment type="caution">
    <text evidence="2">The sequence shown here is derived from an EMBL/GenBank/DDBJ whole genome shotgun (WGS) entry which is preliminary data.</text>
</comment>
<dbReference type="SMART" id="SM01248">
    <property type="entry name" value="KaiB"/>
    <property type="match status" value="1"/>
</dbReference>
<evidence type="ECO:0000313" key="2">
    <source>
        <dbReference type="EMBL" id="MFC0386778.1"/>
    </source>
</evidence>
<dbReference type="Gene3D" id="3.40.30.10">
    <property type="entry name" value="Glutaredoxin"/>
    <property type="match status" value="1"/>
</dbReference>
<dbReference type="PANTHER" id="PTHR41709">
    <property type="entry name" value="KAIB-LIKE PROTEIN 1"/>
    <property type="match status" value="1"/>
</dbReference>
<gene>
    <name evidence="2" type="ORF">ACFFIC_14655</name>
</gene>
<evidence type="ECO:0000259" key="1">
    <source>
        <dbReference type="SMART" id="SM01248"/>
    </source>
</evidence>
<organism evidence="2 3">
    <name type="scientific">Muricoccus vinaceus</name>
    <dbReference type="NCBI Taxonomy" id="424704"/>
    <lineage>
        <taxon>Bacteria</taxon>
        <taxon>Pseudomonadati</taxon>
        <taxon>Pseudomonadota</taxon>
        <taxon>Alphaproteobacteria</taxon>
        <taxon>Acetobacterales</taxon>
        <taxon>Roseomonadaceae</taxon>
        <taxon>Muricoccus</taxon>
    </lineage>
</organism>
<reference evidence="2 3" key="1">
    <citation type="submission" date="2024-09" db="EMBL/GenBank/DDBJ databases">
        <authorList>
            <person name="Sun Q."/>
            <person name="Mori K."/>
        </authorList>
    </citation>
    <scope>NUCLEOTIDE SEQUENCE [LARGE SCALE GENOMIC DNA]</scope>
    <source>
        <strain evidence="2 3">CCM 7468</strain>
    </source>
</reference>
<dbReference type="InterPro" id="IPR011649">
    <property type="entry name" value="KaiB_domain"/>
</dbReference>